<gene>
    <name evidence="1" type="ORF">BLS_003152</name>
    <name evidence="2" type="ORF">EG327_004884</name>
</gene>
<name>A0A8H3YYI3_VENIN</name>
<evidence type="ECO:0000313" key="3">
    <source>
        <dbReference type="Proteomes" id="UP000433883"/>
    </source>
</evidence>
<dbReference type="AlphaFoldDB" id="A0A8H3YYI3"/>
<dbReference type="Proteomes" id="UP000433883">
    <property type="component" value="Unassembled WGS sequence"/>
</dbReference>
<dbReference type="EMBL" id="WNWQ01000208">
    <property type="protein sequence ID" value="KAE9974352.1"/>
    <property type="molecule type" value="Genomic_DNA"/>
</dbReference>
<dbReference type="Proteomes" id="UP000490939">
    <property type="component" value="Unassembled WGS sequence"/>
</dbReference>
<proteinExistence type="predicted"/>
<sequence length="71" mass="7878">MNVVSPSAITATQFISWGSVYSLGEGELASEMKRLNEHRKWKKVHAGFKLLGSGGIKNRGDCDEFGILRHM</sequence>
<evidence type="ECO:0000313" key="1">
    <source>
        <dbReference type="EMBL" id="KAE9974352.1"/>
    </source>
</evidence>
<organism evidence="1 3">
    <name type="scientific">Venturia inaequalis</name>
    <name type="common">Apple scab fungus</name>
    <dbReference type="NCBI Taxonomy" id="5025"/>
    <lineage>
        <taxon>Eukaryota</taxon>
        <taxon>Fungi</taxon>
        <taxon>Dikarya</taxon>
        <taxon>Ascomycota</taxon>
        <taxon>Pezizomycotina</taxon>
        <taxon>Dothideomycetes</taxon>
        <taxon>Pleosporomycetidae</taxon>
        <taxon>Venturiales</taxon>
        <taxon>Venturiaceae</taxon>
        <taxon>Venturia</taxon>
    </lineage>
</organism>
<dbReference type="EMBL" id="WNWR01000287">
    <property type="protein sequence ID" value="KAE9984858.1"/>
    <property type="molecule type" value="Genomic_DNA"/>
</dbReference>
<keyword evidence="4" id="KW-1185">Reference proteome</keyword>
<reference evidence="1 3" key="1">
    <citation type="submission" date="2019-11" db="EMBL/GenBank/DDBJ databases">
        <title>Venturia inaequalis Genome Resource.</title>
        <authorList>
            <person name="Lichtner F.J."/>
        </authorList>
    </citation>
    <scope>NUCLEOTIDE SEQUENCE [LARGE SCALE GENOMIC DNA]</scope>
    <source>
        <strain evidence="1">Bline_iso_100314</strain>
        <strain evidence="2 4">DMI_063113</strain>
    </source>
</reference>
<comment type="caution">
    <text evidence="1">The sequence shown here is derived from an EMBL/GenBank/DDBJ whole genome shotgun (WGS) entry which is preliminary data.</text>
</comment>
<evidence type="ECO:0000313" key="4">
    <source>
        <dbReference type="Proteomes" id="UP000490939"/>
    </source>
</evidence>
<accession>A0A8H3YYI3</accession>
<evidence type="ECO:0000313" key="2">
    <source>
        <dbReference type="EMBL" id="KAE9984858.1"/>
    </source>
</evidence>
<protein>
    <submittedName>
        <fullName evidence="1">Uncharacterized protein</fullName>
    </submittedName>
</protein>